<comment type="caution">
    <text evidence="1">The sequence shown here is derived from an EMBL/GenBank/DDBJ whole genome shotgun (WGS) entry which is preliminary data.</text>
</comment>
<protein>
    <submittedName>
        <fullName evidence="1">Uncharacterized protein</fullName>
    </submittedName>
</protein>
<evidence type="ECO:0000313" key="1">
    <source>
        <dbReference type="EMBL" id="KAI8556582.1"/>
    </source>
</evidence>
<accession>A0ACC0NT93</accession>
<reference evidence="1" key="1">
    <citation type="submission" date="2022-02" db="EMBL/GenBank/DDBJ databases">
        <title>Plant Genome Project.</title>
        <authorList>
            <person name="Zhang R.-G."/>
        </authorList>
    </citation>
    <scope>NUCLEOTIDE SEQUENCE</scope>
    <source>
        <strain evidence="1">AT1</strain>
    </source>
</reference>
<organism evidence="1 2">
    <name type="scientific">Rhododendron molle</name>
    <name type="common">Chinese azalea</name>
    <name type="synonym">Azalea mollis</name>
    <dbReference type="NCBI Taxonomy" id="49168"/>
    <lineage>
        <taxon>Eukaryota</taxon>
        <taxon>Viridiplantae</taxon>
        <taxon>Streptophyta</taxon>
        <taxon>Embryophyta</taxon>
        <taxon>Tracheophyta</taxon>
        <taxon>Spermatophyta</taxon>
        <taxon>Magnoliopsida</taxon>
        <taxon>eudicotyledons</taxon>
        <taxon>Gunneridae</taxon>
        <taxon>Pentapetalae</taxon>
        <taxon>asterids</taxon>
        <taxon>Ericales</taxon>
        <taxon>Ericaceae</taxon>
        <taxon>Ericoideae</taxon>
        <taxon>Rhodoreae</taxon>
        <taxon>Rhododendron</taxon>
    </lineage>
</organism>
<evidence type="ECO:0000313" key="2">
    <source>
        <dbReference type="Proteomes" id="UP001062846"/>
    </source>
</evidence>
<name>A0ACC0NT93_RHOML</name>
<dbReference type="Proteomes" id="UP001062846">
    <property type="component" value="Chromosome 5"/>
</dbReference>
<sequence>MATASASNADDSAANNAPPSSSSYFRKTVCLRDWWLIKSEQDFQGKRLAVAGLTSQDRKQAVRAFTSAPILNRSDPLTLETVDGIYVLIDSCLNKVRTEENGFPYEVSAAIKDSRWTDETPYFICSPYWHARIRSVFSHFVFGFPTNWEEYAENCLEKERSNKDVSSTLGCDKLSTDSGTADDVSDGTPNSNTAAVSEERHGTSDNMDANSEEKGHHKLQDDISDGTPNTNKATFCEERHGTSDKMDVSSVEKGHYIPQDGACNDSSLEGLSLSAGRTRDRSSSKMKSKLKGDPKSVKSVEYEENRLACGSSGKNNMRNAAISGKRTSGHRSTSIPSAVGLQPTDCETVDGNIARQSGKQSKNTSKTLRSCVGHSDANQIDDLKIAGSKKETNVKDASKSRVKTKRKLTYESPVTKRGTEKITFVFPESSSFKRSRSGRLLLPTLEFWRNQLVIYDGDHQITGIQQGPRDVEPSRGLFPKTFISSERSKTLTGHRDSFIVIYAWELRSTDTDTRYGYVDT</sequence>
<proteinExistence type="predicted"/>
<keyword evidence="2" id="KW-1185">Reference proteome</keyword>
<gene>
    <name evidence="1" type="ORF">RHMOL_Rhmol05G0265300</name>
</gene>
<dbReference type="EMBL" id="CM046392">
    <property type="protein sequence ID" value="KAI8556582.1"/>
    <property type="molecule type" value="Genomic_DNA"/>
</dbReference>